<dbReference type="Proteomes" id="UP000242913">
    <property type="component" value="Unassembled WGS sequence"/>
</dbReference>
<reference evidence="2 3" key="1">
    <citation type="submission" date="2015-12" db="EMBL/GenBank/DDBJ databases">
        <title>Draft genome of the nematode, Onchocerca flexuosa.</title>
        <authorList>
            <person name="Mitreva M."/>
        </authorList>
    </citation>
    <scope>NUCLEOTIDE SEQUENCE [LARGE SCALE GENOMIC DNA]</scope>
    <source>
        <strain evidence="2">Red Deer</strain>
    </source>
</reference>
<dbReference type="OrthoDB" id="5854649at2759"/>
<feature type="transmembrane region" description="Helical" evidence="1">
    <location>
        <begin position="92"/>
        <end position="114"/>
    </location>
</feature>
<organism evidence="4">
    <name type="scientific">Onchocerca flexuosa</name>
    <dbReference type="NCBI Taxonomy" id="387005"/>
    <lineage>
        <taxon>Eukaryota</taxon>
        <taxon>Metazoa</taxon>
        <taxon>Ecdysozoa</taxon>
        <taxon>Nematoda</taxon>
        <taxon>Chromadorea</taxon>
        <taxon>Rhabditida</taxon>
        <taxon>Spirurina</taxon>
        <taxon>Spiruromorpha</taxon>
        <taxon>Filarioidea</taxon>
        <taxon>Onchocercidae</taxon>
        <taxon>Onchocerca</taxon>
    </lineage>
</organism>
<evidence type="ECO:0000313" key="3">
    <source>
        <dbReference type="Proteomes" id="UP000242913"/>
    </source>
</evidence>
<evidence type="ECO:0000256" key="1">
    <source>
        <dbReference type="SAM" id="Phobius"/>
    </source>
</evidence>
<dbReference type="EMBL" id="KZ269984">
    <property type="protein sequence ID" value="OZC10751.1"/>
    <property type="molecule type" value="Genomic_DNA"/>
</dbReference>
<evidence type="ECO:0000313" key="2">
    <source>
        <dbReference type="EMBL" id="OZC10751.1"/>
    </source>
</evidence>
<keyword evidence="1" id="KW-0812">Transmembrane</keyword>
<sequence>MKFASGNEKLEMQILKSEKKNLERANGQSVSLPIILYDHEPRSLSRSPDGMEYILLQRPQQLLNSEMKSLSGKDHTKGNSRQVLVENEGPSLVVKVIVCIIAFIIMVICLCFLFA</sequence>
<keyword evidence="1" id="KW-0472">Membrane</keyword>
<dbReference type="WBParaSite" id="OFLC_0000182601-mRNA-1">
    <property type="protein sequence ID" value="OFLC_0000182601-mRNA-1"/>
    <property type="gene ID" value="OFLC_0000182601"/>
</dbReference>
<keyword evidence="3" id="KW-1185">Reference proteome</keyword>
<reference evidence="4" key="2">
    <citation type="submission" date="2016-06" db="UniProtKB">
        <authorList>
            <consortium name="WormBaseParasite"/>
        </authorList>
    </citation>
    <scope>IDENTIFICATION</scope>
</reference>
<dbReference type="AlphaFoldDB" id="A0A183H2W7"/>
<protein>
    <submittedName>
        <fullName evidence="2 4">Uncharacterized protein</fullName>
    </submittedName>
</protein>
<proteinExistence type="predicted"/>
<name>A0A183H2W7_9BILA</name>
<gene>
    <name evidence="2" type="ORF">X798_02174</name>
</gene>
<accession>A0A183H2W7</accession>
<evidence type="ECO:0000313" key="4">
    <source>
        <dbReference type="WBParaSite" id="OFLC_0000182601-mRNA-1"/>
    </source>
</evidence>
<keyword evidence="1" id="KW-1133">Transmembrane helix</keyword>